<reference evidence="1" key="1">
    <citation type="journal article" date="2023" name="Plant J.">
        <title>Genome sequences and population genomics provide insights into the demographic history, inbreeding, and mutation load of two 'living fossil' tree species of Dipteronia.</title>
        <authorList>
            <person name="Feng Y."/>
            <person name="Comes H.P."/>
            <person name="Chen J."/>
            <person name="Zhu S."/>
            <person name="Lu R."/>
            <person name="Zhang X."/>
            <person name="Li P."/>
            <person name="Qiu J."/>
            <person name="Olsen K.M."/>
            <person name="Qiu Y."/>
        </authorList>
    </citation>
    <scope>NUCLEOTIDE SEQUENCE</scope>
    <source>
        <strain evidence="1">KIB01</strain>
    </source>
</reference>
<gene>
    <name evidence="1" type="ORF">Ddye_010004</name>
</gene>
<sequence length="53" mass="5956">MAINQITANEHIPIVVKGSNTKRVDHMVYEGLVEELGWIFVAEVEAVNYTRGI</sequence>
<keyword evidence="2" id="KW-1185">Reference proteome</keyword>
<organism evidence="1 2">
    <name type="scientific">Dipteronia dyeriana</name>
    <dbReference type="NCBI Taxonomy" id="168575"/>
    <lineage>
        <taxon>Eukaryota</taxon>
        <taxon>Viridiplantae</taxon>
        <taxon>Streptophyta</taxon>
        <taxon>Embryophyta</taxon>
        <taxon>Tracheophyta</taxon>
        <taxon>Spermatophyta</taxon>
        <taxon>Magnoliopsida</taxon>
        <taxon>eudicotyledons</taxon>
        <taxon>Gunneridae</taxon>
        <taxon>Pentapetalae</taxon>
        <taxon>rosids</taxon>
        <taxon>malvids</taxon>
        <taxon>Sapindales</taxon>
        <taxon>Sapindaceae</taxon>
        <taxon>Hippocastanoideae</taxon>
        <taxon>Acereae</taxon>
        <taxon>Dipteronia</taxon>
    </lineage>
</organism>
<name>A0AAE0CMT8_9ROSI</name>
<dbReference type="EMBL" id="JANJYI010000003">
    <property type="protein sequence ID" value="KAK2656952.1"/>
    <property type="molecule type" value="Genomic_DNA"/>
</dbReference>
<evidence type="ECO:0000313" key="1">
    <source>
        <dbReference type="EMBL" id="KAK2656952.1"/>
    </source>
</evidence>
<accession>A0AAE0CMT8</accession>
<proteinExistence type="predicted"/>
<comment type="caution">
    <text evidence="1">The sequence shown here is derived from an EMBL/GenBank/DDBJ whole genome shotgun (WGS) entry which is preliminary data.</text>
</comment>
<dbReference type="AlphaFoldDB" id="A0AAE0CMT8"/>
<evidence type="ECO:0000313" key="2">
    <source>
        <dbReference type="Proteomes" id="UP001280121"/>
    </source>
</evidence>
<protein>
    <submittedName>
        <fullName evidence="1">Uncharacterized protein</fullName>
    </submittedName>
</protein>
<dbReference type="Proteomes" id="UP001280121">
    <property type="component" value="Unassembled WGS sequence"/>
</dbReference>